<keyword evidence="1" id="KW-0472">Membrane</keyword>
<gene>
    <name evidence="2" type="ORF">GEMMAAP_10550</name>
</gene>
<organism evidence="2 3">
    <name type="scientific">Gemmatimonas phototrophica</name>
    <dbReference type="NCBI Taxonomy" id="1379270"/>
    <lineage>
        <taxon>Bacteria</taxon>
        <taxon>Pseudomonadati</taxon>
        <taxon>Gemmatimonadota</taxon>
        <taxon>Gemmatimonadia</taxon>
        <taxon>Gemmatimonadales</taxon>
        <taxon>Gemmatimonadaceae</taxon>
        <taxon>Gemmatimonas</taxon>
    </lineage>
</organism>
<evidence type="ECO:0008006" key="4">
    <source>
        <dbReference type="Google" id="ProtNLM"/>
    </source>
</evidence>
<dbReference type="EMBL" id="CP011454">
    <property type="protein sequence ID" value="AMW05140.1"/>
    <property type="molecule type" value="Genomic_DNA"/>
</dbReference>
<evidence type="ECO:0000313" key="3">
    <source>
        <dbReference type="Proteomes" id="UP000076404"/>
    </source>
</evidence>
<dbReference type="KEGG" id="gph:GEMMAAP_10550"/>
<dbReference type="eggNOG" id="COG2010">
    <property type="taxonomic scope" value="Bacteria"/>
</dbReference>
<reference evidence="2 3" key="2">
    <citation type="journal article" date="2016" name="Environ. Microbiol. Rep.">
        <title>Metagenomic evidence for the presence of phototrophic Gemmatimonadetes bacteria in diverse environments.</title>
        <authorList>
            <person name="Zeng Y."/>
            <person name="Baumbach J."/>
            <person name="Barbosa E.G."/>
            <person name="Azevedo V."/>
            <person name="Zhang C."/>
            <person name="Koblizek M."/>
        </authorList>
    </citation>
    <scope>NUCLEOTIDE SEQUENCE [LARGE SCALE GENOMIC DNA]</scope>
    <source>
        <strain evidence="2 3">AP64</strain>
    </source>
</reference>
<name>A0A143BKV5_9BACT</name>
<dbReference type="InterPro" id="IPR021776">
    <property type="entry name" value="ActD"/>
</dbReference>
<accession>A0A143BKV5</accession>
<reference evidence="2 3" key="1">
    <citation type="journal article" date="2014" name="Proc. Natl. Acad. Sci. U.S.A.">
        <title>Functional type 2 photosynthetic reaction centers found in the rare bacterial phylum Gemmatimonadetes.</title>
        <authorList>
            <person name="Zeng Y."/>
            <person name="Feng F."/>
            <person name="Medova H."/>
            <person name="Dean J."/>
            <person name="Koblizek M."/>
        </authorList>
    </citation>
    <scope>NUCLEOTIDE SEQUENCE [LARGE SCALE GENOMIC DNA]</scope>
    <source>
        <strain evidence="2 3">AP64</strain>
    </source>
</reference>
<dbReference type="Proteomes" id="UP000076404">
    <property type="component" value="Chromosome"/>
</dbReference>
<evidence type="ECO:0000256" key="1">
    <source>
        <dbReference type="SAM" id="Phobius"/>
    </source>
</evidence>
<feature type="transmembrane region" description="Helical" evidence="1">
    <location>
        <begin position="89"/>
        <end position="114"/>
    </location>
</feature>
<keyword evidence="1" id="KW-0812">Transmembrane</keyword>
<dbReference type="OrthoDB" id="9791022at2"/>
<dbReference type="Pfam" id="PF11821">
    <property type="entry name" value="ActD"/>
    <property type="match status" value="1"/>
</dbReference>
<protein>
    <recommendedName>
        <fullName evidence="4">DUF3341 domain-containing protein</fullName>
    </recommendedName>
</protein>
<dbReference type="PANTHER" id="PTHR40394">
    <property type="entry name" value="LIPOPROTEIN-RELATED"/>
    <property type="match status" value="1"/>
</dbReference>
<evidence type="ECO:0000313" key="2">
    <source>
        <dbReference type="EMBL" id="AMW05140.1"/>
    </source>
</evidence>
<dbReference type="AlphaFoldDB" id="A0A143BKV5"/>
<dbReference type="RefSeq" id="WP_026849780.1">
    <property type="nucleotide sequence ID" value="NZ_CP011454.1"/>
</dbReference>
<feature type="transmembrane region" description="Helical" evidence="1">
    <location>
        <begin position="54"/>
        <end position="77"/>
    </location>
</feature>
<proteinExistence type="predicted"/>
<dbReference type="PANTHER" id="PTHR40394:SF2">
    <property type="entry name" value="QUINOL:CYTOCHROME C OXIDOREDUCTASE MEMBRANE PROTEIN"/>
    <property type="match status" value="1"/>
</dbReference>
<dbReference type="STRING" id="1379270.GEMMAAP_10550"/>
<keyword evidence="1" id="KW-1133">Transmembrane helix</keyword>
<sequence length="166" mass="17940">MQGVLGVFHHLDSTVSAIEELKKKKLGDVTVFSPTIRHELDDAIAGPNSVVRRFTLIGGLLGVSFGYWIAIWSSNYWPLVTGGKAIASWIPYTIIGFEVMVLVGALSTVAGMFINSRVPRLTATVGYDDRFSAGHFGVFIACDATKASAAEDLLRHAGAEEVRREA</sequence>
<keyword evidence="3" id="KW-1185">Reference proteome</keyword>